<feature type="region of interest" description="Disordered" evidence="1">
    <location>
        <begin position="84"/>
        <end position="106"/>
    </location>
</feature>
<feature type="compositionally biased region" description="Basic and acidic residues" evidence="1">
    <location>
        <begin position="141"/>
        <end position="159"/>
    </location>
</feature>
<dbReference type="EMBL" id="LR901400">
    <property type="protein sequence ID" value="CAD7248523.1"/>
    <property type="molecule type" value="Genomic_DNA"/>
</dbReference>
<name>A0A7R8XDH0_9CRUS</name>
<gene>
    <name evidence="2" type="ORF">DSTB1V02_LOCUS8335</name>
</gene>
<organism evidence="2">
    <name type="scientific">Darwinula stevensoni</name>
    <dbReference type="NCBI Taxonomy" id="69355"/>
    <lineage>
        <taxon>Eukaryota</taxon>
        <taxon>Metazoa</taxon>
        <taxon>Ecdysozoa</taxon>
        <taxon>Arthropoda</taxon>
        <taxon>Crustacea</taxon>
        <taxon>Oligostraca</taxon>
        <taxon>Ostracoda</taxon>
        <taxon>Podocopa</taxon>
        <taxon>Podocopida</taxon>
        <taxon>Darwinulocopina</taxon>
        <taxon>Darwinuloidea</taxon>
        <taxon>Darwinulidae</taxon>
        <taxon>Darwinula</taxon>
    </lineage>
</organism>
<feature type="compositionally biased region" description="Basic residues" evidence="1">
    <location>
        <begin position="160"/>
        <end position="174"/>
    </location>
</feature>
<feature type="region of interest" description="Disordered" evidence="1">
    <location>
        <begin position="141"/>
        <end position="191"/>
    </location>
</feature>
<feature type="compositionally biased region" description="Polar residues" evidence="1">
    <location>
        <begin position="89"/>
        <end position="99"/>
    </location>
</feature>
<keyword evidence="3" id="KW-1185">Reference proteome</keyword>
<sequence>MGCGSPNFIWDLQQQLESGTTSWENIGSQLGNNPEVSYLQEKLLPKGVPGFMHLANSLQEKGQESLAGRVRLGMAMEEWKGKAFKHEASNGTSGNQAHQKTMEQESPAMAVGNGKIQSKLVAVGKHDLGELGARYYFRERREKRSKERGDSGTGLDERGKKRKQKNSRMGRRRTLINFGERDQTKMHIAVP</sequence>
<dbReference type="EMBL" id="CAJPEV010001883">
    <property type="protein sequence ID" value="CAG0894727.1"/>
    <property type="molecule type" value="Genomic_DNA"/>
</dbReference>
<reference evidence="2" key="1">
    <citation type="submission" date="2020-11" db="EMBL/GenBank/DDBJ databases">
        <authorList>
            <person name="Tran Van P."/>
        </authorList>
    </citation>
    <scope>NUCLEOTIDE SEQUENCE</scope>
</reference>
<dbReference type="Proteomes" id="UP000677054">
    <property type="component" value="Unassembled WGS sequence"/>
</dbReference>
<accession>A0A7R8XDH0</accession>
<protein>
    <submittedName>
        <fullName evidence="2">Uncharacterized protein</fullName>
    </submittedName>
</protein>
<evidence type="ECO:0000256" key="1">
    <source>
        <dbReference type="SAM" id="MobiDB-lite"/>
    </source>
</evidence>
<proteinExistence type="predicted"/>
<dbReference type="AlphaFoldDB" id="A0A7R8XDH0"/>
<evidence type="ECO:0000313" key="3">
    <source>
        <dbReference type="Proteomes" id="UP000677054"/>
    </source>
</evidence>
<evidence type="ECO:0000313" key="2">
    <source>
        <dbReference type="EMBL" id="CAD7248523.1"/>
    </source>
</evidence>